<evidence type="ECO:0000256" key="1">
    <source>
        <dbReference type="SAM" id="Phobius"/>
    </source>
</evidence>
<organism evidence="3 4">
    <name type="scientific">Blautia argi</name>
    <dbReference type="NCBI Taxonomy" id="1912897"/>
    <lineage>
        <taxon>Bacteria</taxon>
        <taxon>Bacillati</taxon>
        <taxon>Bacillota</taxon>
        <taxon>Clostridia</taxon>
        <taxon>Lachnospirales</taxon>
        <taxon>Lachnospiraceae</taxon>
        <taxon>Blautia</taxon>
    </lineage>
</organism>
<feature type="transmembrane region" description="Helical" evidence="1">
    <location>
        <begin position="300"/>
        <end position="320"/>
    </location>
</feature>
<dbReference type="KEGG" id="blau:DQQ01_15305"/>
<dbReference type="GO" id="GO:0016020">
    <property type="term" value="C:membrane"/>
    <property type="evidence" value="ECO:0007669"/>
    <property type="project" value="InterPro"/>
</dbReference>
<dbReference type="AlphaFoldDB" id="A0A2Z4UFE9"/>
<dbReference type="Gene3D" id="3.30.565.10">
    <property type="entry name" value="Histidine kinase-like ATPase, C-terminal domain"/>
    <property type="match status" value="1"/>
</dbReference>
<keyword evidence="1" id="KW-0812">Transmembrane</keyword>
<evidence type="ECO:0000313" key="4">
    <source>
        <dbReference type="Proteomes" id="UP000250003"/>
    </source>
</evidence>
<keyword evidence="3" id="KW-0418">Kinase</keyword>
<protein>
    <submittedName>
        <fullName evidence="3">Sensor histidine kinase</fullName>
    </submittedName>
</protein>
<dbReference type="GO" id="GO:0000155">
    <property type="term" value="F:phosphorelay sensor kinase activity"/>
    <property type="evidence" value="ECO:0007669"/>
    <property type="project" value="InterPro"/>
</dbReference>
<dbReference type="PANTHER" id="PTHR34220">
    <property type="entry name" value="SENSOR HISTIDINE KINASE YPDA"/>
    <property type="match status" value="1"/>
</dbReference>
<dbReference type="Gene3D" id="6.10.340.10">
    <property type="match status" value="1"/>
</dbReference>
<reference evidence="4" key="1">
    <citation type="submission" date="2018-06" db="EMBL/GenBank/DDBJ databases">
        <title>Description of Blautia argi sp. nov., a new anaerobic isolated from dog feces.</title>
        <authorList>
            <person name="Chang Y.-H."/>
            <person name="Paek J."/>
            <person name="Shin Y."/>
        </authorList>
    </citation>
    <scope>NUCLEOTIDE SEQUENCE [LARGE SCALE GENOMIC DNA]</scope>
    <source>
        <strain evidence="4">KCTC 15426</strain>
    </source>
</reference>
<dbReference type="InterPro" id="IPR050640">
    <property type="entry name" value="Bact_2-comp_sensor_kinase"/>
</dbReference>
<proteinExistence type="predicted"/>
<keyword evidence="4" id="KW-1185">Reference proteome</keyword>
<evidence type="ECO:0000259" key="2">
    <source>
        <dbReference type="Pfam" id="PF06580"/>
    </source>
</evidence>
<gene>
    <name evidence="3" type="ORF">DQQ01_15305</name>
</gene>
<dbReference type="PANTHER" id="PTHR34220:SF7">
    <property type="entry name" value="SENSOR HISTIDINE KINASE YPDA"/>
    <property type="match status" value="1"/>
</dbReference>
<dbReference type="InterPro" id="IPR010559">
    <property type="entry name" value="Sig_transdc_His_kin_internal"/>
</dbReference>
<keyword evidence="1" id="KW-1133">Transmembrane helix</keyword>
<evidence type="ECO:0000313" key="3">
    <source>
        <dbReference type="EMBL" id="AWY99554.1"/>
    </source>
</evidence>
<keyword evidence="3" id="KW-0808">Transferase</keyword>
<dbReference type="InterPro" id="IPR036890">
    <property type="entry name" value="HATPase_C_sf"/>
</dbReference>
<feature type="transmembrane region" description="Helical" evidence="1">
    <location>
        <begin position="6"/>
        <end position="26"/>
    </location>
</feature>
<keyword evidence="1" id="KW-0472">Membrane</keyword>
<dbReference type="Proteomes" id="UP000250003">
    <property type="component" value="Chromosome"/>
</dbReference>
<dbReference type="SUPFAM" id="SSF55874">
    <property type="entry name" value="ATPase domain of HSP90 chaperone/DNA topoisomerase II/histidine kinase"/>
    <property type="match status" value="1"/>
</dbReference>
<feature type="domain" description="Signal transduction histidine kinase internal region" evidence="2">
    <location>
        <begin position="391"/>
        <end position="470"/>
    </location>
</feature>
<name>A0A2Z4UFE9_9FIRM</name>
<dbReference type="Pfam" id="PF06580">
    <property type="entry name" value="His_kinase"/>
    <property type="match status" value="1"/>
</dbReference>
<dbReference type="OrthoDB" id="370211at2"/>
<accession>A0A2Z4UFE9</accession>
<dbReference type="EMBL" id="CP030280">
    <property type="protein sequence ID" value="AWY99554.1"/>
    <property type="molecule type" value="Genomic_DNA"/>
</dbReference>
<sequence>MYLFSIYGLFILTLLCIFFTFTYTHYKNNTIAEAKKDSENLCVSLSNAVTTQLDNMSTISMNIVYSNAIKNNFKEFSYMYRQTGTNPEALIASREKVTAINEIVTAIIGAYQSASEIKLYTMDGSCVEAGYWMRTSNVNLESIEWYEEVMNLNGHKYFTEPSYHQDLPSTEGSSNPKFISLVRMFLDSAGKPEGIVEVVQDCNTIFSLASQIEQSNPGTTVTIYNSRKEMVYPYTTPREEDYYSEIQHSGLKPNNGELITTGNNNSVLLTYESLSEYGWTVIVTKEQEAVYLPLHNYRNMVFLIGGVSIILTMLICFFISQRLTKPLEKLTKATGKITINRVLSEEKVNLTSADSNIRELSILCDSIRNMYEKLRSTSQEVLLSRSEETRAKLQATQSLINPHFLYNSLTNISIMAEEEMNEDIVKICGALCDYFRYITSGQEMIVPLEEEIFYTERYLKCMKFRFGDEFEYKTSIAQETESFLIPKLLIQPIVENAFKYAFCVSPPWRLMIRSYAKNETWFLEIEDNGGTMSNEKKKELIHLYENLNMNEELKSMEIGGMGLKNVYLRLKLLYGENAIFKITNDYPGRTIFIVGGPIYHSREEYYHEHPKL</sequence>